<dbReference type="EMBL" id="LRKC01000173">
    <property type="protein sequence ID" value="OKV04553.1"/>
    <property type="molecule type" value="Genomic_DNA"/>
</dbReference>
<organism evidence="1 2">
    <name type="scientific">Escherichia coli</name>
    <dbReference type="NCBI Taxonomy" id="562"/>
    <lineage>
        <taxon>Bacteria</taxon>
        <taxon>Pseudomonadati</taxon>
        <taxon>Pseudomonadota</taxon>
        <taxon>Gammaproteobacteria</taxon>
        <taxon>Enterobacterales</taxon>
        <taxon>Enterobacteriaceae</taxon>
        <taxon>Escherichia</taxon>
    </lineage>
</organism>
<comment type="caution">
    <text evidence="1">The sequence shown here is derived from an EMBL/GenBank/DDBJ whole genome shotgun (WGS) entry which is preliminary data.</text>
</comment>
<accession>A0A854BFB6</accession>
<evidence type="ECO:0000313" key="1">
    <source>
        <dbReference type="EMBL" id="OKV04553.1"/>
    </source>
</evidence>
<name>A0A854BFB6_ECOLX</name>
<proteinExistence type="predicted"/>
<sequence length="89" mass="10430">MPFYAIDRHARRFFLFRIQYLCGSLRRAFFISAPRPAHIKNHRAFQGGAYGMVSVTFSVGWPPPGAGPPTKRKRHYVWYFQKETPQGHY</sequence>
<protein>
    <submittedName>
        <fullName evidence="1">Uncharacterized protein</fullName>
    </submittedName>
</protein>
<reference evidence="1 2" key="1">
    <citation type="journal article" date="2017" name="Front. Cell. Infect. Microbiol.">
        <title>Chaperone-usher pili loci of human colonization factor-negative enterotoxigenic Escherichia coli.</title>
        <authorList>
            <person name="Del Canto F."/>
            <person name="Vidal R."/>
            <person name="Stine O.C."/>
            <person name="Pop M."/>
        </authorList>
    </citation>
    <scope>NUCLEOTIDE SEQUENCE [LARGE SCALE GENOMIC DNA]</scope>
    <source>
        <strain evidence="1 2">700324</strain>
    </source>
</reference>
<evidence type="ECO:0000313" key="2">
    <source>
        <dbReference type="Proteomes" id="UP000185794"/>
    </source>
</evidence>
<dbReference type="AlphaFoldDB" id="A0A854BFB6"/>
<dbReference type="Proteomes" id="UP000185794">
    <property type="component" value="Unassembled WGS sequence"/>
</dbReference>
<gene>
    <name evidence="1" type="ORF">AWP47_28315</name>
</gene>